<dbReference type="Proteomes" id="UP000824225">
    <property type="component" value="Unassembled WGS sequence"/>
</dbReference>
<feature type="domain" description="HAMP" evidence="12">
    <location>
        <begin position="339"/>
        <end position="392"/>
    </location>
</feature>
<reference evidence="13" key="1">
    <citation type="journal article" date="2021" name="PeerJ">
        <title>Extensive microbial diversity within the chicken gut microbiome revealed by metagenomics and culture.</title>
        <authorList>
            <person name="Gilroy R."/>
            <person name="Ravi A."/>
            <person name="Getino M."/>
            <person name="Pursley I."/>
            <person name="Horton D.L."/>
            <person name="Alikhan N.F."/>
            <person name="Baker D."/>
            <person name="Gharbi K."/>
            <person name="Hall N."/>
            <person name="Watson M."/>
            <person name="Adriaenssens E.M."/>
            <person name="Foster-Nyarko E."/>
            <person name="Jarju S."/>
            <person name="Secka A."/>
            <person name="Antonio M."/>
            <person name="Oren A."/>
            <person name="Chaudhuri R.R."/>
            <person name="La Ragione R."/>
            <person name="Hildebrand F."/>
            <person name="Pallen M.J."/>
        </authorList>
    </citation>
    <scope>NUCLEOTIDE SEQUENCE</scope>
    <source>
        <strain evidence="13">CHK186-16707</strain>
    </source>
</reference>
<evidence type="ECO:0000256" key="4">
    <source>
        <dbReference type="ARBA" id="ARBA00022692"/>
    </source>
</evidence>
<dbReference type="CDD" id="cd11386">
    <property type="entry name" value="MCP_signal"/>
    <property type="match status" value="1"/>
</dbReference>
<name>A0A9D2KNH0_9BACT</name>
<dbReference type="PANTHER" id="PTHR32089">
    <property type="entry name" value="METHYL-ACCEPTING CHEMOTAXIS PROTEIN MCPB"/>
    <property type="match status" value="1"/>
</dbReference>
<evidence type="ECO:0000313" key="14">
    <source>
        <dbReference type="Proteomes" id="UP000824225"/>
    </source>
</evidence>
<dbReference type="CDD" id="cd06225">
    <property type="entry name" value="HAMP"/>
    <property type="match status" value="1"/>
</dbReference>
<evidence type="ECO:0000256" key="2">
    <source>
        <dbReference type="ARBA" id="ARBA00022475"/>
    </source>
</evidence>
<dbReference type="Pfam" id="PF00015">
    <property type="entry name" value="MCPsignal"/>
    <property type="match status" value="1"/>
</dbReference>
<dbReference type="SMART" id="SM00283">
    <property type="entry name" value="MA"/>
    <property type="match status" value="1"/>
</dbReference>
<evidence type="ECO:0000313" key="13">
    <source>
        <dbReference type="EMBL" id="HJA09588.1"/>
    </source>
</evidence>
<evidence type="ECO:0000256" key="5">
    <source>
        <dbReference type="ARBA" id="ARBA00022989"/>
    </source>
</evidence>
<dbReference type="PROSITE" id="PS50111">
    <property type="entry name" value="CHEMOTAXIS_TRANSDUC_2"/>
    <property type="match status" value="1"/>
</dbReference>
<keyword evidence="10" id="KW-0175">Coiled coil</keyword>
<dbReference type="PROSITE" id="PS50885">
    <property type="entry name" value="HAMP"/>
    <property type="match status" value="1"/>
</dbReference>
<protein>
    <submittedName>
        <fullName evidence="13">Methyl-accepting chemotaxis protein</fullName>
    </submittedName>
</protein>
<feature type="coiled-coil region" evidence="10">
    <location>
        <begin position="384"/>
        <end position="435"/>
    </location>
</feature>
<evidence type="ECO:0000259" key="12">
    <source>
        <dbReference type="PROSITE" id="PS50885"/>
    </source>
</evidence>
<evidence type="ECO:0000259" key="11">
    <source>
        <dbReference type="PROSITE" id="PS50111"/>
    </source>
</evidence>
<keyword evidence="7 9" id="KW-0807">Transducer</keyword>
<comment type="caution">
    <text evidence="13">The sequence shown here is derived from an EMBL/GenBank/DDBJ whole genome shotgun (WGS) entry which is preliminary data.</text>
</comment>
<gene>
    <name evidence="13" type="ORF">H9962_10450</name>
</gene>
<dbReference type="PANTHER" id="PTHR32089:SF112">
    <property type="entry name" value="LYSOZYME-LIKE PROTEIN-RELATED"/>
    <property type="match status" value="1"/>
</dbReference>
<dbReference type="SUPFAM" id="SSF58104">
    <property type="entry name" value="Methyl-accepting chemotaxis protein (MCP) signaling domain"/>
    <property type="match status" value="1"/>
</dbReference>
<evidence type="ECO:0000256" key="7">
    <source>
        <dbReference type="ARBA" id="ARBA00023224"/>
    </source>
</evidence>
<keyword evidence="3" id="KW-0145">Chemotaxis</keyword>
<evidence type="ECO:0000256" key="6">
    <source>
        <dbReference type="ARBA" id="ARBA00023136"/>
    </source>
</evidence>
<evidence type="ECO:0000256" key="1">
    <source>
        <dbReference type="ARBA" id="ARBA00004651"/>
    </source>
</evidence>
<dbReference type="Pfam" id="PF02743">
    <property type="entry name" value="dCache_1"/>
    <property type="match status" value="1"/>
</dbReference>
<evidence type="ECO:0000256" key="3">
    <source>
        <dbReference type="ARBA" id="ARBA00022500"/>
    </source>
</evidence>
<dbReference type="GO" id="GO:0007165">
    <property type="term" value="P:signal transduction"/>
    <property type="evidence" value="ECO:0007669"/>
    <property type="project" value="UniProtKB-KW"/>
</dbReference>
<comment type="similarity">
    <text evidence="8">Belongs to the methyl-accepting chemotaxis (MCP) protein family.</text>
</comment>
<evidence type="ECO:0000256" key="10">
    <source>
        <dbReference type="SAM" id="Coils"/>
    </source>
</evidence>
<dbReference type="AlphaFoldDB" id="A0A9D2KNH0"/>
<comment type="subcellular location">
    <subcellularLocation>
        <location evidence="1">Cell membrane</location>
        <topology evidence="1">Multi-pass membrane protein</topology>
    </subcellularLocation>
</comment>
<dbReference type="Gene3D" id="1.10.287.950">
    <property type="entry name" value="Methyl-accepting chemotaxis protein"/>
    <property type="match status" value="1"/>
</dbReference>
<dbReference type="Gene3D" id="6.10.340.10">
    <property type="match status" value="1"/>
</dbReference>
<proteinExistence type="inferred from homology"/>
<dbReference type="InterPro" id="IPR003660">
    <property type="entry name" value="HAMP_dom"/>
</dbReference>
<dbReference type="EMBL" id="DXAN01000032">
    <property type="protein sequence ID" value="HJA09588.1"/>
    <property type="molecule type" value="Genomic_DNA"/>
</dbReference>
<accession>A0A9D2KNH0</accession>
<dbReference type="CDD" id="cd12912">
    <property type="entry name" value="PDC2_MCP_like"/>
    <property type="match status" value="1"/>
</dbReference>
<dbReference type="GO" id="GO:0006935">
    <property type="term" value="P:chemotaxis"/>
    <property type="evidence" value="ECO:0007669"/>
    <property type="project" value="UniProtKB-KW"/>
</dbReference>
<dbReference type="FunFam" id="1.10.287.950:FF:000001">
    <property type="entry name" value="Methyl-accepting chemotaxis sensory transducer"/>
    <property type="match status" value="1"/>
</dbReference>
<dbReference type="CDD" id="cd12913">
    <property type="entry name" value="PDC1_MCP_like"/>
    <property type="match status" value="1"/>
</dbReference>
<keyword evidence="5" id="KW-1133">Transmembrane helix</keyword>
<keyword evidence="4" id="KW-0812">Transmembrane</keyword>
<sequence>MNWYRQLRMTSKIVLPVAVVLSVILGVLTWQIQSRTSSAIEHIANRELTALGAQYGNYIRDFLGVAIDEAGALAGGLSQALQEGRTISRDTLIAMQTGIHADSATLYGCGTMWEPNAFDGRDAEFRGATGSTAEGRFLPYCAQDAPVTDLGGSITEAYYTVPQKTGKPFLSDPTDYNSNGTIIAMSTASYPVMVDGRFRGTVVADISLAQLDELITGIDVYSTGYAGLLTADGLVVAHKEHGLIGKNLFDVNRFVSPEQARSAFQAGRTYMEEATTKDGDFIRYYQPISLRDTGQNWYVALVVPLEEVMAEANAIRNVTLGLCGVTLLLMLGVIFILVRSAVAPINYLAKTAEIIAGGNLKQPIEDSRFGGELKQLSSSLKNMIASLIEGIDKAQALSEEAKAESLKAREAMQAAEAAEREARDKTERMLTAADKLDQVAGVVSSASAELSAQIEQSDRGATDSASRLTEAATAMNEMNATVLEVAKNAGSAADVSTSTKERAEEGARIVEHAVDSIQAVQKQSLALKEDMAKLNENAKAITQIMGVISDIADQTNLLALNAAIEAARAGEAGRGFAVVADEVRNLAEKTMSSTSDVGNAINAIQHSVAASMSGVDNAVDLIDQATEFANKSGQALQAIVAMVEETADQVRAIAAASEEQSAASDEINQSLAQVNSVAGQTAQAMNEAARAVAELAEQAQQLGVLIVDMKKG</sequence>
<dbReference type="Gene3D" id="3.30.450.20">
    <property type="entry name" value="PAS domain"/>
    <property type="match status" value="2"/>
</dbReference>
<evidence type="ECO:0000256" key="8">
    <source>
        <dbReference type="ARBA" id="ARBA00029447"/>
    </source>
</evidence>
<dbReference type="SMART" id="SM00304">
    <property type="entry name" value="HAMP"/>
    <property type="match status" value="1"/>
</dbReference>
<keyword evidence="6" id="KW-0472">Membrane</keyword>
<dbReference type="InterPro" id="IPR033479">
    <property type="entry name" value="dCache_1"/>
</dbReference>
<evidence type="ECO:0000256" key="9">
    <source>
        <dbReference type="PROSITE-ProRule" id="PRU00284"/>
    </source>
</evidence>
<dbReference type="Pfam" id="PF00672">
    <property type="entry name" value="HAMP"/>
    <property type="match status" value="1"/>
</dbReference>
<dbReference type="InterPro" id="IPR004089">
    <property type="entry name" value="MCPsignal_dom"/>
</dbReference>
<keyword evidence="2" id="KW-1003">Cell membrane</keyword>
<dbReference type="GO" id="GO:0005886">
    <property type="term" value="C:plasma membrane"/>
    <property type="evidence" value="ECO:0007669"/>
    <property type="project" value="UniProtKB-SubCell"/>
</dbReference>
<organism evidence="13 14">
    <name type="scientific">Candidatus Mailhella merdigallinarum</name>
    <dbReference type="NCBI Taxonomy" id="2838658"/>
    <lineage>
        <taxon>Bacteria</taxon>
        <taxon>Pseudomonadati</taxon>
        <taxon>Thermodesulfobacteriota</taxon>
        <taxon>Desulfovibrionia</taxon>
        <taxon>Desulfovibrionales</taxon>
        <taxon>Desulfovibrionaceae</taxon>
        <taxon>Mailhella</taxon>
    </lineage>
</organism>
<feature type="domain" description="Methyl-accepting transducer" evidence="11">
    <location>
        <begin position="439"/>
        <end position="675"/>
    </location>
</feature>
<reference evidence="13" key="2">
    <citation type="submission" date="2021-04" db="EMBL/GenBank/DDBJ databases">
        <authorList>
            <person name="Gilroy R."/>
        </authorList>
    </citation>
    <scope>NUCLEOTIDE SEQUENCE</scope>
    <source>
        <strain evidence="13">CHK186-16707</strain>
    </source>
</reference>